<accession>A0AAV4NKM8</accession>
<gene>
    <name evidence="1" type="ORF">CDAR_48811</name>
</gene>
<proteinExistence type="predicted"/>
<dbReference type="AlphaFoldDB" id="A0AAV4NKM8"/>
<evidence type="ECO:0000313" key="2">
    <source>
        <dbReference type="Proteomes" id="UP001054837"/>
    </source>
</evidence>
<evidence type="ECO:0000313" key="1">
    <source>
        <dbReference type="EMBL" id="GIX84275.1"/>
    </source>
</evidence>
<sequence>MAYKRGRGKEFQSQSPVPGWFSPKRERWIFNCIIRRKGQGYAGVDGKEGCFLPPLAKRPELTFNCFISFQPILKREGTRKGLKNFRLFRHQKAILIVPDRSSCSSTLEGRGGGRK</sequence>
<dbReference type="Proteomes" id="UP001054837">
    <property type="component" value="Unassembled WGS sequence"/>
</dbReference>
<protein>
    <submittedName>
        <fullName evidence="1">Uncharacterized protein</fullName>
    </submittedName>
</protein>
<reference evidence="1 2" key="1">
    <citation type="submission" date="2021-06" db="EMBL/GenBank/DDBJ databases">
        <title>Caerostris darwini draft genome.</title>
        <authorList>
            <person name="Kono N."/>
            <person name="Arakawa K."/>
        </authorList>
    </citation>
    <scope>NUCLEOTIDE SEQUENCE [LARGE SCALE GENOMIC DNA]</scope>
</reference>
<keyword evidence="2" id="KW-1185">Reference proteome</keyword>
<name>A0AAV4NKM8_9ARAC</name>
<organism evidence="1 2">
    <name type="scientific">Caerostris darwini</name>
    <dbReference type="NCBI Taxonomy" id="1538125"/>
    <lineage>
        <taxon>Eukaryota</taxon>
        <taxon>Metazoa</taxon>
        <taxon>Ecdysozoa</taxon>
        <taxon>Arthropoda</taxon>
        <taxon>Chelicerata</taxon>
        <taxon>Arachnida</taxon>
        <taxon>Araneae</taxon>
        <taxon>Araneomorphae</taxon>
        <taxon>Entelegynae</taxon>
        <taxon>Araneoidea</taxon>
        <taxon>Araneidae</taxon>
        <taxon>Caerostris</taxon>
    </lineage>
</organism>
<comment type="caution">
    <text evidence="1">The sequence shown here is derived from an EMBL/GenBank/DDBJ whole genome shotgun (WGS) entry which is preliminary data.</text>
</comment>
<dbReference type="EMBL" id="BPLQ01001709">
    <property type="protein sequence ID" value="GIX84275.1"/>
    <property type="molecule type" value="Genomic_DNA"/>
</dbReference>